<evidence type="ECO:0000256" key="5">
    <source>
        <dbReference type="SAM" id="MobiDB-lite"/>
    </source>
</evidence>
<dbReference type="PANTHER" id="PTHR11757">
    <property type="entry name" value="PROTEASE FAMILY S9A OLIGOPEPTIDASE"/>
    <property type="match status" value="1"/>
</dbReference>
<evidence type="ECO:0000256" key="2">
    <source>
        <dbReference type="ARBA" id="ARBA00022670"/>
    </source>
</evidence>
<keyword evidence="2" id="KW-0645">Protease</keyword>
<organism evidence="8 9">
    <name type="scientific">Brachybacterium halotolerans</name>
    <dbReference type="NCBI Taxonomy" id="2795215"/>
    <lineage>
        <taxon>Bacteria</taxon>
        <taxon>Bacillati</taxon>
        <taxon>Actinomycetota</taxon>
        <taxon>Actinomycetes</taxon>
        <taxon>Micrococcales</taxon>
        <taxon>Dermabacteraceae</taxon>
        <taxon>Brachybacterium</taxon>
    </lineage>
</organism>
<dbReference type="SUPFAM" id="SSF53474">
    <property type="entry name" value="alpha/beta-Hydrolases"/>
    <property type="match status" value="1"/>
</dbReference>
<dbReference type="Gene3D" id="2.130.10.120">
    <property type="entry name" value="Prolyl oligopeptidase, N-terminal domain"/>
    <property type="match status" value="1"/>
</dbReference>
<keyword evidence="4" id="KW-0720">Serine protease</keyword>
<accession>A0ABS1BCQ6</accession>
<proteinExistence type="inferred from homology"/>
<reference evidence="8 9" key="1">
    <citation type="submission" date="2020-12" db="EMBL/GenBank/DDBJ databases">
        <title>Brachybacterium sp. MASK1Z-5, whole genome shotgun sequence.</title>
        <authorList>
            <person name="Tuo L."/>
        </authorList>
    </citation>
    <scope>NUCLEOTIDE SEQUENCE [LARGE SCALE GENOMIC DNA]</scope>
    <source>
        <strain evidence="8 9">MASK1Z-5</strain>
    </source>
</reference>
<dbReference type="InterPro" id="IPR023302">
    <property type="entry name" value="Pept_S9A_N"/>
</dbReference>
<comment type="similarity">
    <text evidence="1">Belongs to the peptidase S9A family.</text>
</comment>
<feature type="region of interest" description="Disordered" evidence="5">
    <location>
        <begin position="1"/>
        <end position="43"/>
    </location>
</feature>
<sequence length="758" mass="82640">MTSTDAPTPSQPPADPAASAPRPPRPVHRPTDRTHHGDTVSDPFEWLRVKEDPEVIEHLEAENAFADARTAHLSGLRTELVSEFVGHTQETDQSVPVRRGDWWYLTRTTEGEDYPRHTRVAETPELPRGAGGVPAVEPGVLLPGEQVILDAQSLAEGQEFFSLGGMRPSPSQALLAFSTDVRGDERFDVVVTDLRRGSSGGERGAGGEVIDEAVRGAGYGLAFSTDEQWLFYARVDDAWRQHQIWRHRLGTDAQEDQLVLEETDERFSIGFGTSRDGSTLIIEAASTTTSEGWLLDLSDPTSAPRSAGGRRPGIEYSLEPAGDHLLVVHNDGAPGFALATAPLEDPGSWTTILEAADGERLESVDAFAGFAALELRSGGLAAVRVIPRRGAASAGTGLNAETGAGADVDAETAAHAWAVEDAWDVSHGGELDTVFLQANHQFDEQLLRYQLTSLLTPSTIAQVDVRTREHEVLRRTPVPGYDPELYVEKRLWARAADGTAIPISLAARREVAPDATNPGYLYGYGSYEASMDPSFVPTRLSLLDRGVVVAVAHVRGGGEMGRPWYEHGKLLEKRNTFTDFVDCAAHLVDAGWVAPDRLSAEGRSAGGLLMGAIANLAPERFRAIIAGVPFVDALTTILDPSLPLTVGEWEEWGDPLHDPEVYAYMKSYSPYENVREVEYPAIFASTSLNDTRVFFVEPAKWVARLRETVTSDQDERPIVFRCEMVAGHGGRSGRYAKWEQRADELAWLLDQIGATARI</sequence>
<protein>
    <submittedName>
        <fullName evidence="8">S9 family peptidase</fullName>
    </submittedName>
</protein>
<dbReference type="InterPro" id="IPR001375">
    <property type="entry name" value="Peptidase_S9_cat"/>
</dbReference>
<dbReference type="Proteomes" id="UP000612352">
    <property type="component" value="Unassembled WGS sequence"/>
</dbReference>
<feature type="domain" description="Peptidase S9A N-terminal" evidence="7">
    <location>
        <begin position="32"/>
        <end position="474"/>
    </location>
</feature>
<feature type="compositionally biased region" description="Basic and acidic residues" evidence="5">
    <location>
        <begin position="29"/>
        <end position="43"/>
    </location>
</feature>
<evidence type="ECO:0000256" key="3">
    <source>
        <dbReference type="ARBA" id="ARBA00022801"/>
    </source>
</evidence>
<evidence type="ECO:0000259" key="6">
    <source>
        <dbReference type="Pfam" id="PF00326"/>
    </source>
</evidence>
<dbReference type="Gene3D" id="3.40.50.1820">
    <property type="entry name" value="alpha/beta hydrolase"/>
    <property type="match status" value="1"/>
</dbReference>
<evidence type="ECO:0000256" key="4">
    <source>
        <dbReference type="ARBA" id="ARBA00022825"/>
    </source>
</evidence>
<name>A0ABS1BCQ6_9MICO</name>
<dbReference type="InterPro" id="IPR029058">
    <property type="entry name" value="AB_hydrolase_fold"/>
</dbReference>
<dbReference type="InterPro" id="IPR051543">
    <property type="entry name" value="Serine_Peptidase_S9A"/>
</dbReference>
<gene>
    <name evidence="8" type="ORF">I8D64_13615</name>
</gene>
<dbReference type="PANTHER" id="PTHR11757:SF19">
    <property type="entry name" value="PROLYL ENDOPEPTIDASE-LIKE"/>
    <property type="match status" value="1"/>
</dbReference>
<keyword evidence="9" id="KW-1185">Reference proteome</keyword>
<comment type="caution">
    <text evidence="8">The sequence shown here is derived from an EMBL/GenBank/DDBJ whole genome shotgun (WGS) entry which is preliminary data.</text>
</comment>
<dbReference type="Pfam" id="PF00326">
    <property type="entry name" value="Peptidase_S9"/>
    <property type="match status" value="1"/>
</dbReference>
<dbReference type="Pfam" id="PF02897">
    <property type="entry name" value="Peptidase_S9_N"/>
    <property type="match status" value="1"/>
</dbReference>
<feature type="domain" description="Peptidase S9 prolyl oligopeptidase catalytic" evidence="6">
    <location>
        <begin position="536"/>
        <end position="753"/>
    </location>
</feature>
<evidence type="ECO:0000313" key="9">
    <source>
        <dbReference type="Proteomes" id="UP000612352"/>
    </source>
</evidence>
<dbReference type="EMBL" id="JAEDAJ010000009">
    <property type="protein sequence ID" value="MBK0332434.1"/>
    <property type="molecule type" value="Genomic_DNA"/>
</dbReference>
<evidence type="ECO:0000256" key="1">
    <source>
        <dbReference type="ARBA" id="ARBA00005228"/>
    </source>
</evidence>
<evidence type="ECO:0000259" key="7">
    <source>
        <dbReference type="Pfam" id="PF02897"/>
    </source>
</evidence>
<keyword evidence="3" id="KW-0378">Hydrolase</keyword>
<dbReference type="SUPFAM" id="SSF50993">
    <property type="entry name" value="Peptidase/esterase 'gauge' domain"/>
    <property type="match status" value="1"/>
</dbReference>
<dbReference type="RefSeq" id="WP_200503335.1">
    <property type="nucleotide sequence ID" value="NZ_JAEDAJ010000009.1"/>
</dbReference>
<dbReference type="PRINTS" id="PR00862">
    <property type="entry name" value="PROLIGOPTASE"/>
</dbReference>
<dbReference type="InterPro" id="IPR002470">
    <property type="entry name" value="Peptidase_S9A"/>
</dbReference>
<evidence type="ECO:0000313" key="8">
    <source>
        <dbReference type="EMBL" id="MBK0332434.1"/>
    </source>
</evidence>